<proteinExistence type="predicted"/>
<feature type="region of interest" description="Disordered" evidence="3">
    <location>
        <begin position="1"/>
        <end position="22"/>
    </location>
</feature>
<accession>A0A2V1AUL6</accession>
<dbReference type="GO" id="GO:0061752">
    <property type="term" value="F:telomeric repeat-containing RNA binding"/>
    <property type="evidence" value="ECO:0007669"/>
    <property type="project" value="EnsemblFungi"/>
</dbReference>
<dbReference type="GO" id="GO:0017148">
    <property type="term" value="P:negative regulation of translation"/>
    <property type="evidence" value="ECO:0007669"/>
    <property type="project" value="EnsemblFungi"/>
</dbReference>
<dbReference type="RefSeq" id="XP_025341541.1">
    <property type="nucleotide sequence ID" value="XM_025486076.1"/>
</dbReference>
<sequence length="282" mass="31045">MSDTEQDQIPVQDAPPAEDAPVSKLFVRPIGFETPQEAIESHFADIGPLVEVQIMRGYAFVTYESPEDASKAVESLSGSDLDGQTLQIELAHGRKEETRNRNRVKITNVPENTAWQDFKDFVRDKGMEPSFVKVFRDYDTGETIAALEFEEGEALASAIENLNDADYEGATLRAEHDTSPYVPRRRGRGGFRGDFRGGRGGFRGDFRGGRGGRGGGFRGDFRGGRGGRGGGFRGDRGGFNREGGYNRDGGFRGGRGGYNRGDRGDGGFERDSYTRDRSPTRY</sequence>
<dbReference type="GeneID" id="37007728"/>
<evidence type="ECO:0000313" key="6">
    <source>
        <dbReference type="Proteomes" id="UP000244309"/>
    </source>
</evidence>
<dbReference type="GO" id="GO:0031370">
    <property type="term" value="F:eukaryotic initiation factor 4G binding"/>
    <property type="evidence" value="ECO:0007669"/>
    <property type="project" value="EnsemblFungi"/>
</dbReference>
<gene>
    <name evidence="5" type="ORF">CXQ85_002397</name>
</gene>
<comment type="caution">
    <text evidence="5">The sequence shown here is derived from an EMBL/GenBank/DDBJ whole genome shotgun (WGS) entry which is preliminary data.</text>
</comment>
<dbReference type="GO" id="GO:0005634">
    <property type="term" value="C:nucleus"/>
    <property type="evidence" value="ECO:0007669"/>
    <property type="project" value="EnsemblFungi"/>
</dbReference>
<organism evidence="5 6">
    <name type="scientific">Candidozyma haemuli</name>
    <dbReference type="NCBI Taxonomy" id="45357"/>
    <lineage>
        <taxon>Eukaryota</taxon>
        <taxon>Fungi</taxon>
        <taxon>Dikarya</taxon>
        <taxon>Ascomycota</taxon>
        <taxon>Saccharomycotina</taxon>
        <taxon>Pichiomycetes</taxon>
        <taxon>Metschnikowiaceae</taxon>
        <taxon>Candidozyma</taxon>
    </lineage>
</organism>
<dbReference type="PANTHER" id="PTHR48025">
    <property type="entry name" value="OS02G0815200 PROTEIN"/>
    <property type="match status" value="1"/>
</dbReference>
<dbReference type="VEuPathDB" id="FungiDB:CXQ85_002397"/>
<dbReference type="PANTHER" id="PTHR48025:SF1">
    <property type="entry name" value="RRM DOMAIN-CONTAINING PROTEIN"/>
    <property type="match status" value="1"/>
</dbReference>
<dbReference type="SUPFAM" id="SSF54928">
    <property type="entry name" value="RNA-binding domain, RBD"/>
    <property type="match status" value="1"/>
</dbReference>
<dbReference type="GO" id="GO:0003729">
    <property type="term" value="F:mRNA binding"/>
    <property type="evidence" value="ECO:0007669"/>
    <property type="project" value="EnsemblFungi"/>
</dbReference>
<dbReference type="GO" id="GO:0003691">
    <property type="term" value="F:double-stranded telomeric DNA binding"/>
    <property type="evidence" value="ECO:0007669"/>
    <property type="project" value="EnsemblFungi"/>
</dbReference>
<dbReference type="CDD" id="cd00590">
    <property type="entry name" value="RRM_SF"/>
    <property type="match status" value="1"/>
</dbReference>
<dbReference type="GO" id="GO:0006415">
    <property type="term" value="P:translational termination"/>
    <property type="evidence" value="ECO:0007669"/>
    <property type="project" value="EnsemblFungi"/>
</dbReference>
<dbReference type="InterPro" id="IPR000504">
    <property type="entry name" value="RRM_dom"/>
</dbReference>
<feature type="domain" description="RRM" evidence="4">
    <location>
        <begin position="23"/>
        <end position="93"/>
    </location>
</feature>
<dbReference type="SMART" id="SM00360">
    <property type="entry name" value="RRM"/>
    <property type="match status" value="2"/>
</dbReference>
<evidence type="ECO:0000259" key="4">
    <source>
        <dbReference type="PROSITE" id="PS50102"/>
    </source>
</evidence>
<dbReference type="PROSITE" id="PS50102">
    <property type="entry name" value="RRM"/>
    <property type="match status" value="1"/>
</dbReference>
<dbReference type="Pfam" id="PF00076">
    <property type="entry name" value="RRM_1"/>
    <property type="match status" value="2"/>
</dbReference>
<dbReference type="InterPro" id="IPR050502">
    <property type="entry name" value="Euk_RNA-bind_prot"/>
</dbReference>
<reference evidence="5 6" key="1">
    <citation type="submission" date="2017-12" db="EMBL/GenBank/DDBJ databases">
        <title>Genome Sequence of a Multidrug-Resistant Candida haemulonii Isolate from a Patient with Chronic Leg Ulcers in Israel.</title>
        <authorList>
            <person name="Chow N.A."/>
            <person name="Gade L."/>
            <person name="Batra D."/>
            <person name="Rowe L.A."/>
            <person name="Ben-Ami R."/>
            <person name="Loparev V.N."/>
            <person name="Litvintseva A.P."/>
        </authorList>
    </citation>
    <scope>NUCLEOTIDE SEQUENCE [LARGE SCALE GENOMIC DNA]</scope>
    <source>
        <strain evidence="5 6">B11899</strain>
    </source>
</reference>
<dbReference type="InterPro" id="IPR012677">
    <property type="entry name" value="Nucleotide-bd_a/b_plait_sf"/>
</dbReference>
<dbReference type="EMBL" id="PKFO01000003">
    <property type="protein sequence ID" value="PVH20601.1"/>
    <property type="molecule type" value="Genomic_DNA"/>
</dbReference>
<feature type="compositionally biased region" description="Gly residues" evidence="3">
    <location>
        <begin position="209"/>
        <end position="232"/>
    </location>
</feature>
<evidence type="ECO:0000256" key="1">
    <source>
        <dbReference type="ARBA" id="ARBA00022884"/>
    </source>
</evidence>
<keyword evidence="6" id="KW-1185">Reference proteome</keyword>
<dbReference type="GO" id="GO:0042802">
    <property type="term" value="F:identical protein binding"/>
    <property type="evidence" value="ECO:0007669"/>
    <property type="project" value="EnsemblFungi"/>
</dbReference>
<dbReference type="GO" id="GO:0000993">
    <property type="term" value="F:RNA polymerase II complex binding"/>
    <property type="evidence" value="ECO:0007669"/>
    <property type="project" value="EnsemblFungi"/>
</dbReference>
<dbReference type="GO" id="GO:0032968">
    <property type="term" value="P:positive regulation of transcription elongation by RNA polymerase II"/>
    <property type="evidence" value="ECO:0007669"/>
    <property type="project" value="EnsemblFungi"/>
</dbReference>
<evidence type="ECO:0000256" key="3">
    <source>
        <dbReference type="SAM" id="MobiDB-lite"/>
    </source>
</evidence>
<evidence type="ECO:0000313" key="5">
    <source>
        <dbReference type="EMBL" id="PVH20601.1"/>
    </source>
</evidence>
<dbReference type="AlphaFoldDB" id="A0A2V1AUL6"/>
<dbReference type="Gene3D" id="3.30.70.330">
    <property type="match status" value="2"/>
</dbReference>
<dbReference type="InterPro" id="IPR035979">
    <property type="entry name" value="RBD_domain_sf"/>
</dbReference>
<dbReference type="GO" id="GO:0000398">
    <property type="term" value="P:mRNA splicing, via spliceosome"/>
    <property type="evidence" value="ECO:0007669"/>
    <property type="project" value="EnsemblFungi"/>
</dbReference>
<dbReference type="STRING" id="45357.A0A2V1AUL6"/>
<feature type="compositionally biased region" description="Basic and acidic residues" evidence="3">
    <location>
        <begin position="260"/>
        <end position="282"/>
    </location>
</feature>
<dbReference type="GO" id="GO:0005737">
    <property type="term" value="C:cytoplasm"/>
    <property type="evidence" value="ECO:0007669"/>
    <property type="project" value="EnsemblFungi"/>
</dbReference>
<name>A0A2V1AUL6_9ASCO</name>
<feature type="region of interest" description="Disordered" evidence="3">
    <location>
        <begin position="175"/>
        <end position="194"/>
    </location>
</feature>
<dbReference type="Proteomes" id="UP000244309">
    <property type="component" value="Unassembled WGS sequence"/>
</dbReference>
<dbReference type="GO" id="GO:0008143">
    <property type="term" value="F:poly(A) binding"/>
    <property type="evidence" value="ECO:0007669"/>
    <property type="project" value="EnsemblFungi"/>
</dbReference>
<protein>
    <recommendedName>
        <fullName evidence="4">RRM domain-containing protein</fullName>
    </recommendedName>
</protein>
<feature type="region of interest" description="Disordered" evidence="3">
    <location>
        <begin position="202"/>
        <end position="282"/>
    </location>
</feature>
<evidence type="ECO:0000256" key="2">
    <source>
        <dbReference type="PROSITE-ProRule" id="PRU00176"/>
    </source>
</evidence>
<dbReference type="OrthoDB" id="1099063at2759"/>
<dbReference type="GO" id="GO:2000805">
    <property type="term" value="P:negative regulation of termination of RNA polymerase II transcription, poly(A)-coupled"/>
    <property type="evidence" value="ECO:0007669"/>
    <property type="project" value="EnsemblFungi"/>
</dbReference>
<keyword evidence="1 2" id="KW-0694">RNA-binding</keyword>